<dbReference type="AlphaFoldDB" id="A0A3B1BRS7"/>
<evidence type="ECO:0000313" key="2">
    <source>
        <dbReference type="EMBL" id="VAX14178.1"/>
    </source>
</evidence>
<proteinExistence type="predicted"/>
<feature type="compositionally biased region" description="Basic and acidic residues" evidence="1">
    <location>
        <begin position="8"/>
        <end position="21"/>
    </location>
</feature>
<sequence length="99" mass="11351">MSSITIEEWMHSSDEERARTHKSWDTRLGEGREIASKVASLFGKECIYNISTVDILDNDGEWLIDACVVAEDYDNLKDRKNVEFLGFRVKFSSAENQSD</sequence>
<dbReference type="EMBL" id="UOFZ01000163">
    <property type="protein sequence ID" value="VAX14178.1"/>
    <property type="molecule type" value="Genomic_DNA"/>
</dbReference>
<organism evidence="2">
    <name type="scientific">hydrothermal vent metagenome</name>
    <dbReference type="NCBI Taxonomy" id="652676"/>
    <lineage>
        <taxon>unclassified sequences</taxon>
        <taxon>metagenomes</taxon>
        <taxon>ecological metagenomes</taxon>
    </lineage>
</organism>
<feature type="region of interest" description="Disordered" evidence="1">
    <location>
        <begin position="1"/>
        <end position="21"/>
    </location>
</feature>
<accession>A0A3B1BRS7</accession>
<gene>
    <name evidence="2" type="ORF">MNBD_GAMMA24-2662</name>
</gene>
<name>A0A3B1BRS7_9ZZZZ</name>
<reference evidence="2" key="1">
    <citation type="submission" date="2018-06" db="EMBL/GenBank/DDBJ databases">
        <authorList>
            <person name="Zhirakovskaya E."/>
        </authorList>
    </citation>
    <scope>NUCLEOTIDE SEQUENCE</scope>
</reference>
<evidence type="ECO:0000256" key="1">
    <source>
        <dbReference type="SAM" id="MobiDB-lite"/>
    </source>
</evidence>
<protein>
    <submittedName>
        <fullName evidence="2">Uncharacterized protein</fullName>
    </submittedName>
</protein>